<reference evidence="1 2" key="1">
    <citation type="journal article" date="2018" name="Science">
        <title>The opium poppy genome and morphinan production.</title>
        <authorList>
            <person name="Guo L."/>
            <person name="Winzer T."/>
            <person name="Yang X."/>
            <person name="Li Y."/>
            <person name="Ning Z."/>
            <person name="He Z."/>
            <person name="Teodor R."/>
            <person name="Lu Y."/>
            <person name="Bowser T.A."/>
            <person name="Graham I.A."/>
            <person name="Ye K."/>
        </authorList>
    </citation>
    <scope>NUCLEOTIDE SEQUENCE [LARGE SCALE GENOMIC DNA]</scope>
    <source>
        <strain evidence="2">cv. HN1</strain>
        <tissue evidence="1">Leaves</tissue>
    </source>
</reference>
<dbReference type="EMBL" id="CM010718">
    <property type="protein sequence ID" value="RZC57392.1"/>
    <property type="molecule type" value="Genomic_DNA"/>
</dbReference>
<dbReference type="OrthoDB" id="10310618at2759"/>
<organism evidence="1 2">
    <name type="scientific">Papaver somniferum</name>
    <name type="common">Opium poppy</name>
    <dbReference type="NCBI Taxonomy" id="3469"/>
    <lineage>
        <taxon>Eukaryota</taxon>
        <taxon>Viridiplantae</taxon>
        <taxon>Streptophyta</taxon>
        <taxon>Embryophyta</taxon>
        <taxon>Tracheophyta</taxon>
        <taxon>Spermatophyta</taxon>
        <taxon>Magnoliopsida</taxon>
        <taxon>Ranunculales</taxon>
        <taxon>Papaveraceae</taxon>
        <taxon>Papaveroideae</taxon>
        <taxon>Papaver</taxon>
    </lineage>
</organism>
<dbReference type="Proteomes" id="UP000316621">
    <property type="component" value="Chromosome 4"/>
</dbReference>
<name>A0A4Y7JBE8_PAPSO</name>
<sequence>MNHNRRRRFESVVYDTKNVYLHYDGEWPRQQPVCGFSFLDYMNGKEVYWPKYDVDTLNMLDLLHNVYEYIDGIDGHHCDFQYLESGFLCDVVDDKGLLKFWNESDQDVPNEVHLFMTHEGPLKVVPPGEPTWLIRLKTYWTISNKAYLMLQSKNVMHCS</sequence>
<protein>
    <submittedName>
        <fullName evidence="1">Uncharacterized protein</fullName>
    </submittedName>
</protein>
<gene>
    <name evidence="1" type="ORF">C5167_004690</name>
</gene>
<keyword evidence="2" id="KW-1185">Reference proteome</keyword>
<proteinExistence type="predicted"/>
<evidence type="ECO:0000313" key="1">
    <source>
        <dbReference type="EMBL" id="RZC57392.1"/>
    </source>
</evidence>
<evidence type="ECO:0000313" key="2">
    <source>
        <dbReference type="Proteomes" id="UP000316621"/>
    </source>
</evidence>
<accession>A0A4Y7JBE8</accession>
<dbReference type="Gramene" id="RZC57392">
    <property type="protein sequence ID" value="RZC57392"/>
    <property type="gene ID" value="C5167_004690"/>
</dbReference>
<dbReference type="AlphaFoldDB" id="A0A4Y7JBE8"/>